<dbReference type="CDD" id="cd00780">
    <property type="entry name" value="NTF2"/>
    <property type="match status" value="1"/>
</dbReference>
<dbReference type="Gene3D" id="3.10.450.50">
    <property type="match status" value="1"/>
</dbReference>
<dbReference type="InterPro" id="IPR045875">
    <property type="entry name" value="NTF2"/>
</dbReference>
<dbReference type="InterPro" id="IPR018222">
    <property type="entry name" value="Nuclear_transport_factor_2_euk"/>
</dbReference>
<dbReference type="PANTHER" id="PTHR12612">
    <property type="entry name" value="NUCLEAR TRANSPORT FACTOR 2"/>
    <property type="match status" value="1"/>
</dbReference>
<organism evidence="2 3">
    <name type="scientific">Agaricus bisporus var. burnettii</name>
    <dbReference type="NCBI Taxonomy" id="192524"/>
    <lineage>
        <taxon>Eukaryota</taxon>
        <taxon>Fungi</taxon>
        <taxon>Dikarya</taxon>
        <taxon>Basidiomycota</taxon>
        <taxon>Agaricomycotina</taxon>
        <taxon>Agaricomycetes</taxon>
        <taxon>Agaricomycetidae</taxon>
        <taxon>Agaricales</taxon>
        <taxon>Agaricineae</taxon>
        <taxon>Agaricaceae</taxon>
        <taxon>Agaricus</taxon>
    </lineage>
</organism>
<reference evidence="2 3" key="1">
    <citation type="journal article" name="Sci. Rep.">
        <title>Telomere-to-telomere assembled and centromere annotated genomes of the two main subspecies of the button mushroom Agaricus bisporus reveal especially polymorphic chromosome ends.</title>
        <authorList>
            <person name="Sonnenberg A.S.M."/>
            <person name="Sedaghat-Telgerd N."/>
            <person name="Lavrijssen B."/>
            <person name="Ohm R.A."/>
            <person name="Hendrickx P.M."/>
            <person name="Scholtmeijer K."/>
            <person name="Baars J.J.P."/>
            <person name="van Peer A."/>
        </authorList>
    </citation>
    <scope>NUCLEOTIDE SEQUENCE [LARGE SCALE GENOMIC DNA]</scope>
    <source>
        <strain evidence="2 3">H119_p4</strain>
    </source>
</reference>
<proteinExistence type="predicted"/>
<feature type="domain" description="NTF2" evidence="1">
    <location>
        <begin position="28"/>
        <end position="163"/>
    </location>
</feature>
<dbReference type="SUPFAM" id="SSF54427">
    <property type="entry name" value="NTF2-like"/>
    <property type="match status" value="1"/>
</dbReference>
<dbReference type="Proteomes" id="UP000629468">
    <property type="component" value="Unassembled WGS sequence"/>
</dbReference>
<sequence>MTAPAPTKPASSTATPLVRQDIEIATRAADHFTRLYYAAYDSDTRLADLPKFYRESSSLLWNGRPSQGPDGLTQLIKNMPSTKHDVQSFDCQPVPGTSPPSLLVIVSGNVTYGRGPSGNPPNTPAKTVEGHPRAFSQTFMLVPDSSAVIKPGELLARVDVLFHSLPRC</sequence>
<evidence type="ECO:0000313" key="2">
    <source>
        <dbReference type="EMBL" id="KAF7785009.1"/>
    </source>
</evidence>
<accession>A0A8H7FC28</accession>
<evidence type="ECO:0000259" key="1">
    <source>
        <dbReference type="PROSITE" id="PS50177"/>
    </source>
</evidence>
<protein>
    <recommendedName>
        <fullName evidence="1">NTF2 domain-containing protein</fullName>
    </recommendedName>
</protein>
<dbReference type="GO" id="GO:0006913">
    <property type="term" value="P:nucleocytoplasmic transport"/>
    <property type="evidence" value="ECO:0007669"/>
    <property type="project" value="InterPro"/>
</dbReference>
<dbReference type="InterPro" id="IPR002075">
    <property type="entry name" value="NTF2_dom"/>
</dbReference>
<dbReference type="Pfam" id="PF02136">
    <property type="entry name" value="NTF2"/>
    <property type="match status" value="1"/>
</dbReference>
<dbReference type="InterPro" id="IPR032710">
    <property type="entry name" value="NTF2-like_dom_sf"/>
</dbReference>
<dbReference type="EMBL" id="JABXXO010000001">
    <property type="protein sequence ID" value="KAF7785009.1"/>
    <property type="molecule type" value="Genomic_DNA"/>
</dbReference>
<name>A0A8H7FC28_AGABI</name>
<evidence type="ECO:0000313" key="3">
    <source>
        <dbReference type="Proteomes" id="UP000629468"/>
    </source>
</evidence>
<comment type="caution">
    <text evidence="2">The sequence shown here is derived from an EMBL/GenBank/DDBJ whole genome shotgun (WGS) entry which is preliminary data.</text>
</comment>
<dbReference type="PROSITE" id="PS50177">
    <property type="entry name" value="NTF2_DOMAIN"/>
    <property type="match status" value="1"/>
</dbReference>
<gene>
    <name evidence="2" type="ORF">Agabi119p4_1174</name>
</gene>
<dbReference type="AlphaFoldDB" id="A0A8H7FC28"/>